<keyword evidence="4 6" id="KW-0472">Membrane</keyword>
<evidence type="ECO:0000256" key="3">
    <source>
        <dbReference type="ARBA" id="ARBA00022989"/>
    </source>
</evidence>
<feature type="transmembrane region" description="Helical" evidence="6">
    <location>
        <begin position="263"/>
        <end position="280"/>
    </location>
</feature>
<feature type="transmembrane region" description="Helical" evidence="6">
    <location>
        <begin position="416"/>
        <end position="434"/>
    </location>
</feature>
<dbReference type="PANTHER" id="PTHR23501:SF43">
    <property type="entry name" value="MULTIDRUG TRANSPORTER, PUTATIVE (AFU_ORTHOLOGUE AFUA_6G03040)-RELATED"/>
    <property type="match status" value="1"/>
</dbReference>
<dbReference type="PRINTS" id="PR01036">
    <property type="entry name" value="TCRTETB"/>
</dbReference>
<comment type="subcellular location">
    <subcellularLocation>
        <location evidence="1">Membrane</location>
        <topology evidence="1">Multi-pass membrane protein</topology>
    </subcellularLocation>
</comment>
<feature type="transmembrane region" description="Helical" evidence="6">
    <location>
        <begin position="68"/>
        <end position="94"/>
    </location>
</feature>
<dbReference type="PANTHER" id="PTHR23501">
    <property type="entry name" value="MAJOR FACILITATOR SUPERFAMILY"/>
    <property type="match status" value="1"/>
</dbReference>
<feature type="transmembrane region" description="Helical" evidence="6">
    <location>
        <begin position="446"/>
        <end position="469"/>
    </location>
</feature>
<evidence type="ECO:0000313" key="8">
    <source>
        <dbReference type="EMBL" id="SPQ20010.1"/>
    </source>
</evidence>
<feature type="transmembrane region" description="Helical" evidence="6">
    <location>
        <begin position="193"/>
        <end position="212"/>
    </location>
</feature>
<dbReference type="InterPro" id="IPR036259">
    <property type="entry name" value="MFS_trans_sf"/>
</dbReference>
<feature type="compositionally biased region" description="Basic and acidic residues" evidence="5">
    <location>
        <begin position="1"/>
        <end position="24"/>
    </location>
</feature>
<dbReference type="GO" id="GO:0022857">
    <property type="term" value="F:transmembrane transporter activity"/>
    <property type="evidence" value="ECO:0007669"/>
    <property type="project" value="InterPro"/>
</dbReference>
<feature type="compositionally biased region" description="Basic and acidic residues" evidence="5">
    <location>
        <begin position="585"/>
        <end position="594"/>
    </location>
</feature>
<evidence type="ECO:0000256" key="4">
    <source>
        <dbReference type="ARBA" id="ARBA00023136"/>
    </source>
</evidence>
<feature type="transmembrane region" description="Helical" evidence="6">
    <location>
        <begin position="161"/>
        <end position="181"/>
    </location>
</feature>
<reference evidence="8 9" key="1">
    <citation type="submission" date="2018-04" db="EMBL/GenBank/DDBJ databases">
        <authorList>
            <person name="Huttner S."/>
            <person name="Dainat J."/>
        </authorList>
    </citation>
    <scope>NUCLEOTIDE SEQUENCE [LARGE SCALE GENOMIC DNA]</scope>
</reference>
<evidence type="ECO:0000256" key="1">
    <source>
        <dbReference type="ARBA" id="ARBA00004141"/>
    </source>
</evidence>
<dbReference type="InterPro" id="IPR011701">
    <property type="entry name" value="MFS"/>
</dbReference>
<dbReference type="Pfam" id="PF07690">
    <property type="entry name" value="MFS_1"/>
    <property type="match status" value="1"/>
</dbReference>
<dbReference type="GO" id="GO:0005886">
    <property type="term" value="C:plasma membrane"/>
    <property type="evidence" value="ECO:0007669"/>
    <property type="project" value="TreeGrafter"/>
</dbReference>
<dbReference type="InterPro" id="IPR020846">
    <property type="entry name" value="MFS_dom"/>
</dbReference>
<dbReference type="SUPFAM" id="SSF103473">
    <property type="entry name" value="MFS general substrate transporter"/>
    <property type="match status" value="1"/>
</dbReference>
<evidence type="ECO:0000313" key="9">
    <source>
        <dbReference type="Proteomes" id="UP000289323"/>
    </source>
</evidence>
<dbReference type="AlphaFoldDB" id="A0A446BBX1"/>
<name>A0A446BBX1_9PEZI</name>
<keyword evidence="3 6" id="KW-1133">Transmembrane helix</keyword>
<feature type="transmembrane region" description="Helical" evidence="6">
    <location>
        <begin position="481"/>
        <end position="502"/>
    </location>
</feature>
<feature type="transmembrane region" description="Helical" evidence="6">
    <location>
        <begin position="224"/>
        <end position="243"/>
    </location>
</feature>
<feature type="region of interest" description="Disordered" evidence="5">
    <location>
        <begin position="1"/>
        <end position="61"/>
    </location>
</feature>
<feature type="domain" description="Major facilitator superfamily (MFS) profile" evidence="7">
    <location>
        <begin position="71"/>
        <end position="573"/>
    </location>
</feature>
<keyword evidence="2 6" id="KW-0812">Transmembrane</keyword>
<evidence type="ECO:0000256" key="5">
    <source>
        <dbReference type="SAM" id="MobiDB-lite"/>
    </source>
</evidence>
<dbReference type="Proteomes" id="UP000289323">
    <property type="component" value="Unassembled WGS sequence"/>
</dbReference>
<feature type="region of interest" description="Disordered" evidence="5">
    <location>
        <begin position="585"/>
        <end position="612"/>
    </location>
</feature>
<feature type="transmembrane region" description="Helical" evidence="6">
    <location>
        <begin position="550"/>
        <end position="569"/>
    </location>
</feature>
<feature type="transmembrane region" description="Helical" evidence="6">
    <location>
        <begin position="380"/>
        <end position="404"/>
    </location>
</feature>
<organism evidence="8 9">
    <name type="scientific">Thermothielavioides terrestris</name>
    <dbReference type="NCBI Taxonomy" id="2587410"/>
    <lineage>
        <taxon>Eukaryota</taxon>
        <taxon>Fungi</taxon>
        <taxon>Dikarya</taxon>
        <taxon>Ascomycota</taxon>
        <taxon>Pezizomycotina</taxon>
        <taxon>Sordariomycetes</taxon>
        <taxon>Sordariomycetidae</taxon>
        <taxon>Sordariales</taxon>
        <taxon>Chaetomiaceae</taxon>
        <taxon>Thermothielavioides</taxon>
    </lineage>
</organism>
<gene>
    <name evidence="8" type="ORF">TT172_LOCUS2429</name>
</gene>
<feature type="compositionally biased region" description="Low complexity" evidence="5">
    <location>
        <begin position="595"/>
        <end position="612"/>
    </location>
</feature>
<dbReference type="Gene3D" id="1.20.1250.20">
    <property type="entry name" value="MFS general substrate transporter like domains"/>
    <property type="match status" value="1"/>
</dbReference>
<dbReference type="EMBL" id="OUUZ01000003">
    <property type="protein sequence ID" value="SPQ20010.1"/>
    <property type="molecule type" value="Genomic_DNA"/>
</dbReference>
<sequence>MASHDNGRGLEAPSECKDSSETEKQQLPPEAVLTPSTAGEAPKTAPVDPDADEGDKGPGSPVIPPLRLVAVSTGVALGLFLSMLDSSIVATSLFRIAVDFGDIDRINWVPLAYALTYLGCAVLFARVCDVVGRRAAFLAAYVVFVAFSLACGFSRGMAELIAFRAVQGVAGSGLYSVSMIILPEITPDHQKKYIAGIVGLVLASAGVLGPVLGGILTNYASWRWVFWINGPIGGFSLLVFLLAWPDKKYLPSLERRSWKDVDFVGAFLLIASVVLIVFPFQNATNTPTTTATSPWATATFLAPLLTGLLSLGLLALWQAALAPRLHKQHNARLALALPPALLRNRVYAAAALHTLLTGFPYLLCVFAFPVRFQVVYGRSALQAGLMLLPMLAGTAVGTVLAGAVNGGRGKVRFLETLLVAAALMLLGCGLETTAEVGDGAVEPRVLGFLVFVGLGFGLSAAGGTMLAGAEAPVWEHASAQGIMAQVRIFGGSIGIAASSAILGTKTRAALAEADVPASALAQLAASDPSGLTPEQWTLVRTVYTDALREDMIVCCAVLAAAMLFTLGVYRRGRVSMQEMLKQRYREEAERRRDAAGAAARKPAEVAASGESA</sequence>
<feature type="transmembrane region" description="Helical" evidence="6">
    <location>
        <begin position="346"/>
        <end position="368"/>
    </location>
</feature>
<proteinExistence type="predicted"/>
<feature type="transmembrane region" description="Helical" evidence="6">
    <location>
        <begin position="106"/>
        <end position="128"/>
    </location>
</feature>
<protein>
    <submittedName>
        <fullName evidence="8">Bcce9ecc-0312-4087-9a1a-dcb5e9d6bb65</fullName>
    </submittedName>
</protein>
<dbReference type="Gene3D" id="1.20.1720.10">
    <property type="entry name" value="Multidrug resistance protein D"/>
    <property type="match status" value="1"/>
</dbReference>
<dbReference type="PROSITE" id="PS50850">
    <property type="entry name" value="MFS"/>
    <property type="match status" value="1"/>
</dbReference>
<evidence type="ECO:0000259" key="7">
    <source>
        <dbReference type="PROSITE" id="PS50850"/>
    </source>
</evidence>
<feature type="transmembrane region" description="Helical" evidence="6">
    <location>
        <begin position="300"/>
        <end position="325"/>
    </location>
</feature>
<evidence type="ECO:0000256" key="6">
    <source>
        <dbReference type="SAM" id="Phobius"/>
    </source>
</evidence>
<feature type="transmembrane region" description="Helical" evidence="6">
    <location>
        <begin position="135"/>
        <end position="155"/>
    </location>
</feature>
<accession>A0A446BBX1</accession>
<evidence type="ECO:0000256" key="2">
    <source>
        <dbReference type="ARBA" id="ARBA00022692"/>
    </source>
</evidence>